<dbReference type="SUPFAM" id="SSF50630">
    <property type="entry name" value="Acid proteases"/>
    <property type="match status" value="1"/>
</dbReference>
<keyword evidence="4 7" id="KW-0378">Hydrolase</keyword>
<evidence type="ECO:0000256" key="4">
    <source>
        <dbReference type="ARBA" id="ARBA00022801"/>
    </source>
</evidence>
<dbReference type="PROSITE" id="PS00141">
    <property type="entry name" value="ASP_PROTEASE"/>
    <property type="match status" value="1"/>
</dbReference>
<feature type="active site" evidence="5">
    <location>
        <position position="138"/>
    </location>
</feature>
<evidence type="ECO:0000256" key="6">
    <source>
        <dbReference type="PIRSR" id="PIRSR601461-2"/>
    </source>
</evidence>
<dbReference type="InterPro" id="IPR033121">
    <property type="entry name" value="PEPTIDASE_A1"/>
</dbReference>
<dbReference type="Pfam" id="PF00026">
    <property type="entry name" value="Asp"/>
    <property type="match status" value="1"/>
</dbReference>
<dbReference type="InterPro" id="IPR001461">
    <property type="entry name" value="Aspartic_peptidase_A1"/>
</dbReference>
<sequence length="428" mass="44556">MFNKAALLVALTLAISIVASPASAPALANTSARGITIPLRKKGVLTRANGVFDKDKAIVDAVLAHNKHRQNLINLAKNRGHSALPTGAVIQPLATIPRAIQRQMKKRQAEVLIDQGETEWTGAISIGTPAQNFQIDFDTGSADLWVVSSDCTGSACSSHSKFSTSSSSTAREESGSFSIQYGDKSTVISVAGVEVKGQFFSPVNTLSSSFAQDPADGILGLAFPAISNLNQPPFFDAAHDQGAIEANQFGFFLAGSGSELYLGGVDASKFTGDIEYHGVDTSTGFWEITGGSVKVGSSLPLLGIGSVKNIEAIIDSGTTIMYGPPSAVGEIYAQVPGAALFDAQNGYYLFPCESPPQIAFNWGGADWVISAENINLGTTTAGSSDCVGALAAKDFGLGSTFVLGDSFMKNSYVVFDADRNAVGFAALA</sequence>
<keyword evidence="2 7" id="KW-0645">Protease</keyword>
<protein>
    <submittedName>
        <fullName evidence="10">Acid protease</fullName>
    </submittedName>
</protein>
<feature type="disulfide bond" evidence="6">
    <location>
        <begin position="151"/>
        <end position="156"/>
    </location>
</feature>
<reference evidence="10" key="1">
    <citation type="submission" date="2023-03" db="EMBL/GenBank/DDBJ databases">
        <title>Massive genome expansion in bonnet fungi (Mycena s.s.) driven by repeated elements and novel gene families across ecological guilds.</title>
        <authorList>
            <consortium name="Lawrence Berkeley National Laboratory"/>
            <person name="Harder C.B."/>
            <person name="Miyauchi S."/>
            <person name="Viragh M."/>
            <person name="Kuo A."/>
            <person name="Thoen E."/>
            <person name="Andreopoulos B."/>
            <person name="Lu D."/>
            <person name="Skrede I."/>
            <person name="Drula E."/>
            <person name="Henrissat B."/>
            <person name="Morin E."/>
            <person name="Kohler A."/>
            <person name="Barry K."/>
            <person name="LaButti K."/>
            <person name="Morin E."/>
            <person name="Salamov A."/>
            <person name="Lipzen A."/>
            <person name="Mereny Z."/>
            <person name="Hegedus B."/>
            <person name="Baldrian P."/>
            <person name="Stursova M."/>
            <person name="Weitz H."/>
            <person name="Taylor A."/>
            <person name="Grigoriev I.V."/>
            <person name="Nagy L.G."/>
            <person name="Martin F."/>
            <person name="Kauserud H."/>
        </authorList>
    </citation>
    <scope>NUCLEOTIDE SEQUENCE</scope>
    <source>
        <strain evidence="10">CBHHK200</strain>
    </source>
</reference>
<dbReference type="PROSITE" id="PS51767">
    <property type="entry name" value="PEPTIDASE_A1"/>
    <property type="match status" value="1"/>
</dbReference>
<dbReference type="CDD" id="cd05471">
    <property type="entry name" value="pepsin_like"/>
    <property type="match status" value="1"/>
</dbReference>
<gene>
    <name evidence="10" type="ORF">C8F04DRAFT_1207828</name>
</gene>
<dbReference type="GO" id="GO:0004190">
    <property type="term" value="F:aspartic-type endopeptidase activity"/>
    <property type="evidence" value="ECO:0007669"/>
    <property type="project" value="UniProtKB-KW"/>
</dbReference>
<feature type="signal peptide" evidence="8">
    <location>
        <begin position="1"/>
        <end position="19"/>
    </location>
</feature>
<evidence type="ECO:0000256" key="2">
    <source>
        <dbReference type="ARBA" id="ARBA00022670"/>
    </source>
</evidence>
<dbReference type="EMBL" id="JARJCM010000011">
    <property type="protein sequence ID" value="KAJ7042803.1"/>
    <property type="molecule type" value="Genomic_DNA"/>
</dbReference>
<evidence type="ECO:0000313" key="11">
    <source>
        <dbReference type="Proteomes" id="UP001218188"/>
    </source>
</evidence>
<evidence type="ECO:0000256" key="3">
    <source>
        <dbReference type="ARBA" id="ARBA00022750"/>
    </source>
</evidence>
<evidence type="ECO:0000256" key="7">
    <source>
        <dbReference type="RuleBase" id="RU000454"/>
    </source>
</evidence>
<dbReference type="Gene3D" id="2.40.70.10">
    <property type="entry name" value="Acid Proteases"/>
    <property type="match status" value="2"/>
</dbReference>
<dbReference type="InterPro" id="IPR034164">
    <property type="entry name" value="Pepsin-like_dom"/>
</dbReference>
<organism evidence="10 11">
    <name type="scientific">Mycena alexandri</name>
    <dbReference type="NCBI Taxonomy" id="1745969"/>
    <lineage>
        <taxon>Eukaryota</taxon>
        <taxon>Fungi</taxon>
        <taxon>Dikarya</taxon>
        <taxon>Basidiomycota</taxon>
        <taxon>Agaricomycotina</taxon>
        <taxon>Agaricomycetes</taxon>
        <taxon>Agaricomycetidae</taxon>
        <taxon>Agaricales</taxon>
        <taxon>Marasmiineae</taxon>
        <taxon>Mycenaceae</taxon>
        <taxon>Mycena</taxon>
    </lineage>
</organism>
<dbReference type="Proteomes" id="UP001218188">
    <property type="component" value="Unassembled WGS sequence"/>
</dbReference>
<keyword evidence="3 7" id="KW-0064">Aspartyl protease</keyword>
<evidence type="ECO:0000259" key="9">
    <source>
        <dbReference type="PROSITE" id="PS51767"/>
    </source>
</evidence>
<name>A0AAD6X899_9AGAR</name>
<evidence type="ECO:0000313" key="10">
    <source>
        <dbReference type="EMBL" id="KAJ7042803.1"/>
    </source>
</evidence>
<comment type="caution">
    <text evidence="10">The sequence shown here is derived from an EMBL/GenBank/DDBJ whole genome shotgun (WGS) entry which is preliminary data.</text>
</comment>
<feature type="chain" id="PRO_5041973163" evidence="8">
    <location>
        <begin position="20"/>
        <end position="428"/>
    </location>
</feature>
<dbReference type="PRINTS" id="PR00792">
    <property type="entry name" value="PEPSIN"/>
</dbReference>
<proteinExistence type="inferred from homology"/>
<feature type="domain" description="Peptidase A1" evidence="9">
    <location>
        <begin position="120"/>
        <end position="425"/>
    </location>
</feature>
<accession>A0AAD6X899</accession>
<keyword evidence="11" id="KW-1185">Reference proteome</keyword>
<dbReference type="GO" id="GO:0006508">
    <property type="term" value="P:proteolysis"/>
    <property type="evidence" value="ECO:0007669"/>
    <property type="project" value="UniProtKB-KW"/>
</dbReference>
<evidence type="ECO:0000256" key="8">
    <source>
        <dbReference type="SAM" id="SignalP"/>
    </source>
</evidence>
<keyword evidence="8" id="KW-0732">Signal</keyword>
<dbReference type="PANTHER" id="PTHR47966">
    <property type="entry name" value="BETA-SITE APP-CLEAVING ENZYME, ISOFORM A-RELATED"/>
    <property type="match status" value="1"/>
</dbReference>
<dbReference type="InterPro" id="IPR001969">
    <property type="entry name" value="Aspartic_peptidase_AS"/>
</dbReference>
<comment type="similarity">
    <text evidence="1 7">Belongs to the peptidase A1 family.</text>
</comment>
<keyword evidence="6" id="KW-1015">Disulfide bond</keyword>
<feature type="active site" evidence="5">
    <location>
        <position position="315"/>
    </location>
</feature>
<dbReference type="FunFam" id="2.40.70.10:FF:000115">
    <property type="entry name" value="Lysosomal aspartic protease"/>
    <property type="match status" value="1"/>
</dbReference>
<evidence type="ECO:0000256" key="5">
    <source>
        <dbReference type="PIRSR" id="PIRSR601461-1"/>
    </source>
</evidence>
<dbReference type="AlphaFoldDB" id="A0AAD6X899"/>
<evidence type="ECO:0000256" key="1">
    <source>
        <dbReference type="ARBA" id="ARBA00007447"/>
    </source>
</evidence>
<dbReference type="InterPro" id="IPR021109">
    <property type="entry name" value="Peptidase_aspartic_dom_sf"/>
</dbReference>
<dbReference type="PANTHER" id="PTHR47966:SF51">
    <property type="entry name" value="BETA-SITE APP-CLEAVING ENZYME, ISOFORM A-RELATED"/>
    <property type="match status" value="1"/>
</dbReference>